<accession>A0A7Z7BIA2</accession>
<comment type="caution">
    <text evidence="1">The sequence shown here is derived from an EMBL/GenBank/DDBJ whole genome shotgun (WGS) entry which is preliminary data.</text>
</comment>
<gene>
    <name evidence="1" type="ORF">SAMN04487926_14216</name>
</gene>
<dbReference type="RefSeq" id="WP_244187007.1">
    <property type="nucleotide sequence ID" value="NZ_FNDI01000042.1"/>
</dbReference>
<proteinExistence type="predicted"/>
<dbReference type="AlphaFoldDB" id="A0A7Z7BIA2"/>
<keyword evidence="2" id="KW-1185">Reference proteome</keyword>
<evidence type="ECO:0000313" key="1">
    <source>
        <dbReference type="EMBL" id="SDJ30580.1"/>
    </source>
</evidence>
<protein>
    <submittedName>
        <fullName evidence="1">Uncharacterized protein</fullName>
    </submittedName>
</protein>
<dbReference type="EMBL" id="FNDI01000042">
    <property type="protein sequence ID" value="SDJ30580.1"/>
    <property type="molecule type" value="Genomic_DNA"/>
</dbReference>
<sequence>MQQITLLAGTPMMPDVPVMVIYAPVDNRRGILYVVEGAYIADILARARTSGARSASVSDGTGGTITSDGRFVKTDAHAPDMSEILVRVEADAARLRADLILTEIFALLAGTHCLCGADWRVSRGFHAASATGKTGSCRPAAQ</sequence>
<name>A0A7Z7BIA2_9BURK</name>
<organism evidence="1 2">
    <name type="scientific">Paraburkholderia steynii</name>
    <dbReference type="NCBI Taxonomy" id="1245441"/>
    <lineage>
        <taxon>Bacteria</taxon>
        <taxon>Pseudomonadati</taxon>
        <taxon>Pseudomonadota</taxon>
        <taxon>Betaproteobacteria</taxon>
        <taxon>Burkholderiales</taxon>
        <taxon>Burkholderiaceae</taxon>
        <taxon>Paraburkholderia</taxon>
    </lineage>
</organism>
<dbReference type="Proteomes" id="UP000198900">
    <property type="component" value="Unassembled WGS sequence"/>
</dbReference>
<evidence type="ECO:0000313" key="2">
    <source>
        <dbReference type="Proteomes" id="UP000198900"/>
    </source>
</evidence>
<reference evidence="1" key="1">
    <citation type="submission" date="2016-10" db="EMBL/GenBank/DDBJ databases">
        <authorList>
            <person name="Varghese N."/>
            <person name="Submissions S."/>
        </authorList>
    </citation>
    <scope>NUCLEOTIDE SEQUENCE [LARGE SCALE GENOMIC DNA]</scope>
    <source>
        <strain evidence="1">YR281</strain>
    </source>
</reference>